<feature type="non-terminal residue" evidence="2">
    <location>
        <position position="340"/>
    </location>
</feature>
<dbReference type="EMBL" id="JAEFCI010012875">
    <property type="protein sequence ID" value="KAG5455733.1"/>
    <property type="molecule type" value="Genomic_DNA"/>
</dbReference>
<sequence length="340" mass="37373">MAVWATASKFPRCSPSLLASRGRPSARTIRDWRQGGEAWEGSRSTLARHTSRCELLPVPALRTPARGESPSRNRACIARAESRPRRSGAVRSPLPHADRSVAPAGYARVRSVRRMLSTSGGLRVPRPLRFRSHGRSAFRVSTPGGPRQSPRLRIARPLAQRVFTDDDLRPAKPLSARRRAPPSMHRSALPERTRFLAAPHLLLSLWLASGLVGDAVQYSDFEPDWVMVCHSHDDDGDGEDDIEHEDEDGDDVDDVGDEQGGEEGVGTEVHISNVGICVGREHGGEERTLSRTNGFLGTPASPFAEYAEKCGRGKLCTGWEARTRAADRPSWPLQRPPDSH</sequence>
<feature type="region of interest" description="Disordered" evidence="1">
    <location>
        <begin position="231"/>
        <end position="265"/>
    </location>
</feature>
<proteinExistence type="predicted"/>
<protein>
    <submittedName>
        <fullName evidence="2">Uncharacterized protein</fullName>
    </submittedName>
</protein>
<accession>A0A8H7ZMN3</accession>
<dbReference type="Proteomes" id="UP000673691">
    <property type="component" value="Unassembled WGS sequence"/>
</dbReference>
<feature type="region of interest" description="Disordered" evidence="1">
    <location>
        <begin position="78"/>
        <end position="99"/>
    </location>
</feature>
<dbReference type="AlphaFoldDB" id="A0A8H7ZMN3"/>
<evidence type="ECO:0000313" key="3">
    <source>
        <dbReference type="Proteomes" id="UP000673691"/>
    </source>
</evidence>
<keyword evidence="3" id="KW-1185">Reference proteome</keyword>
<gene>
    <name evidence="2" type="ORF">BJ554DRAFT_4746</name>
</gene>
<evidence type="ECO:0000313" key="2">
    <source>
        <dbReference type="EMBL" id="KAG5455733.1"/>
    </source>
</evidence>
<name>A0A8H7ZMN3_9FUNG</name>
<evidence type="ECO:0000256" key="1">
    <source>
        <dbReference type="SAM" id="MobiDB-lite"/>
    </source>
</evidence>
<feature type="compositionally biased region" description="Acidic residues" evidence="1">
    <location>
        <begin position="234"/>
        <end position="261"/>
    </location>
</feature>
<organism evidence="2 3">
    <name type="scientific">Olpidium bornovanus</name>
    <dbReference type="NCBI Taxonomy" id="278681"/>
    <lineage>
        <taxon>Eukaryota</taxon>
        <taxon>Fungi</taxon>
        <taxon>Fungi incertae sedis</taxon>
        <taxon>Olpidiomycota</taxon>
        <taxon>Olpidiomycotina</taxon>
        <taxon>Olpidiomycetes</taxon>
        <taxon>Olpidiales</taxon>
        <taxon>Olpidiaceae</taxon>
        <taxon>Olpidium</taxon>
    </lineage>
</organism>
<comment type="caution">
    <text evidence="2">The sequence shown here is derived from an EMBL/GenBank/DDBJ whole genome shotgun (WGS) entry which is preliminary data.</text>
</comment>
<reference evidence="2 3" key="1">
    <citation type="journal article" name="Sci. Rep.">
        <title>Genome-scale phylogenetic analyses confirm Olpidium as the closest living zoosporic fungus to the non-flagellated, terrestrial fungi.</title>
        <authorList>
            <person name="Chang Y."/>
            <person name="Rochon D."/>
            <person name="Sekimoto S."/>
            <person name="Wang Y."/>
            <person name="Chovatia M."/>
            <person name="Sandor L."/>
            <person name="Salamov A."/>
            <person name="Grigoriev I.V."/>
            <person name="Stajich J.E."/>
            <person name="Spatafora J.W."/>
        </authorList>
    </citation>
    <scope>NUCLEOTIDE SEQUENCE [LARGE SCALE GENOMIC DNA]</scope>
    <source>
        <strain evidence="2">S191</strain>
    </source>
</reference>